<dbReference type="PRINTS" id="PR00081">
    <property type="entry name" value="GDHRDH"/>
</dbReference>
<comment type="caution">
    <text evidence="4">The sequence shown here is derived from an EMBL/GenBank/DDBJ whole genome shotgun (WGS) entry which is preliminary data.</text>
</comment>
<evidence type="ECO:0000256" key="2">
    <source>
        <dbReference type="ARBA" id="ARBA00023002"/>
    </source>
</evidence>
<dbReference type="SUPFAM" id="SSF51735">
    <property type="entry name" value="NAD(P)-binding Rossmann-fold domains"/>
    <property type="match status" value="1"/>
</dbReference>
<dbReference type="NCBIfam" id="NF004847">
    <property type="entry name" value="PRK06198.1"/>
    <property type="match status" value="1"/>
</dbReference>
<dbReference type="Pfam" id="PF13561">
    <property type="entry name" value="adh_short_C2"/>
    <property type="match status" value="1"/>
</dbReference>
<comment type="similarity">
    <text evidence="1">Belongs to the short-chain dehydrogenases/reductases (SDR) family.</text>
</comment>
<dbReference type="GO" id="GO:0048038">
    <property type="term" value="F:quinone binding"/>
    <property type="evidence" value="ECO:0007669"/>
    <property type="project" value="TreeGrafter"/>
</dbReference>
<dbReference type="PANTHER" id="PTHR42760:SF133">
    <property type="entry name" value="3-OXOACYL-[ACYL-CARRIER-PROTEIN] REDUCTASE"/>
    <property type="match status" value="1"/>
</dbReference>
<keyword evidence="2" id="KW-0560">Oxidoreductase</keyword>
<proteinExistence type="inferred from homology"/>
<dbReference type="FunFam" id="3.40.50.720:FF:000084">
    <property type="entry name" value="Short-chain dehydrogenase reductase"/>
    <property type="match status" value="1"/>
</dbReference>
<dbReference type="EMBL" id="DSMG01000077">
    <property type="protein sequence ID" value="HDX31259.1"/>
    <property type="molecule type" value="Genomic_DNA"/>
</dbReference>
<accession>A0A7C1FF87</accession>
<dbReference type="GO" id="GO:0006633">
    <property type="term" value="P:fatty acid biosynthetic process"/>
    <property type="evidence" value="ECO:0007669"/>
    <property type="project" value="TreeGrafter"/>
</dbReference>
<dbReference type="InterPro" id="IPR036291">
    <property type="entry name" value="NAD(P)-bd_dom_sf"/>
</dbReference>
<gene>
    <name evidence="4" type="ORF">ENQ20_07155</name>
</gene>
<dbReference type="SMART" id="SM00822">
    <property type="entry name" value="PKS_KR"/>
    <property type="match status" value="1"/>
</dbReference>
<dbReference type="PANTHER" id="PTHR42760">
    <property type="entry name" value="SHORT-CHAIN DEHYDROGENASES/REDUCTASES FAMILY MEMBER"/>
    <property type="match status" value="1"/>
</dbReference>
<protein>
    <submittedName>
        <fullName evidence="4">SDR family oxidoreductase</fullName>
    </submittedName>
</protein>
<dbReference type="AlphaFoldDB" id="A0A7C1FF87"/>
<evidence type="ECO:0000259" key="3">
    <source>
        <dbReference type="SMART" id="SM00822"/>
    </source>
</evidence>
<dbReference type="InterPro" id="IPR020904">
    <property type="entry name" value="Sc_DH/Rdtase_CS"/>
</dbReference>
<dbReference type="GO" id="GO:0016616">
    <property type="term" value="F:oxidoreductase activity, acting on the CH-OH group of donors, NAD or NADP as acceptor"/>
    <property type="evidence" value="ECO:0007669"/>
    <property type="project" value="TreeGrafter"/>
</dbReference>
<reference evidence="4" key="1">
    <citation type="journal article" date="2020" name="mSystems">
        <title>Genome- and Community-Level Interaction Insights into Carbon Utilization and Element Cycling Functions of Hydrothermarchaeota in Hydrothermal Sediment.</title>
        <authorList>
            <person name="Zhou Z."/>
            <person name="Liu Y."/>
            <person name="Xu W."/>
            <person name="Pan J."/>
            <person name="Luo Z.H."/>
            <person name="Li M."/>
        </authorList>
    </citation>
    <scope>NUCLEOTIDE SEQUENCE [LARGE SCALE GENOMIC DNA]</scope>
    <source>
        <strain evidence="4">SpSt-289</strain>
    </source>
</reference>
<evidence type="ECO:0000313" key="4">
    <source>
        <dbReference type="EMBL" id="HDX31259.1"/>
    </source>
</evidence>
<dbReference type="InterPro" id="IPR057326">
    <property type="entry name" value="KR_dom"/>
</dbReference>
<dbReference type="InterPro" id="IPR002347">
    <property type="entry name" value="SDR_fam"/>
</dbReference>
<feature type="domain" description="Ketoreductase" evidence="3">
    <location>
        <begin position="7"/>
        <end position="148"/>
    </location>
</feature>
<organism evidence="4">
    <name type="scientific">Caldilinea aerophila</name>
    <dbReference type="NCBI Taxonomy" id="133453"/>
    <lineage>
        <taxon>Bacteria</taxon>
        <taxon>Bacillati</taxon>
        <taxon>Chloroflexota</taxon>
        <taxon>Caldilineae</taxon>
        <taxon>Caldilineales</taxon>
        <taxon>Caldilineaceae</taxon>
        <taxon>Caldilinea</taxon>
    </lineage>
</organism>
<evidence type="ECO:0000256" key="1">
    <source>
        <dbReference type="ARBA" id="ARBA00006484"/>
    </source>
</evidence>
<dbReference type="CDD" id="cd05233">
    <property type="entry name" value="SDR_c"/>
    <property type="match status" value="1"/>
</dbReference>
<sequence length="259" mass="28017">MRDLTDFIIVITGGTQGLGEDIARRAAQHHAAGLVICGRNEQKGQRVAAEITELGCPTVFVPADLASIDDCRAVIRAADERFGRIDGLVNCAASTERGSVDDATPELWDRIMAINLRAPFFLMQEAARVMRREGRGGSIVNIGSINAHGGLPNLTVYSTSKGGLMTLTKNAAVVLGADRIRVNCINVGWMFTPNEDIVQRAEGRGDNWLEIADAQMPFGRILRPPDVSGLVMWLLSAEGAMMSGAVIDFDHQRIIGAYR</sequence>
<dbReference type="PROSITE" id="PS00061">
    <property type="entry name" value="ADH_SHORT"/>
    <property type="match status" value="1"/>
</dbReference>
<dbReference type="PRINTS" id="PR00080">
    <property type="entry name" value="SDRFAMILY"/>
</dbReference>
<dbReference type="Gene3D" id="3.40.50.720">
    <property type="entry name" value="NAD(P)-binding Rossmann-like Domain"/>
    <property type="match status" value="1"/>
</dbReference>
<name>A0A7C1FF87_9CHLR</name>